<dbReference type="RefSeq" id="XP_027064182.1">
    <property type="nucleotide sequence ID" value="XM_027208381.2"/>
</dbReference>
<gene>
    <name evidence="3" type="primary">LOC113690468</name>
</gene>
<sequence length="473" mass="52287">MASCRAARRNQRWCTTQPLTPLMEGPDLEMHHHHCQSGNKKETTSSWEVIREWFRAQRSLAADPAGGGGGGGSRSFSMSSAYPANINAAKRQDLKLLLGVLACPLGPIPLPINNNENGNDNNNNNYHSYYGHQNTNPILHPYNPTIIKDIPIETSTAHYIIQQYLAATGCSSKSKHQHQQQQQKVPRNMYTAGTVKMMCFPTEISGGGTVKTLGTRSSGEKGCFVLWQMSPGMWSLELVVGGNKVLAGSDSKIVWRHTPWLGTHAAKGPQRPLRRIIQGLDPKSTASLFAGKARCLGEKRIGDEDCFVLKVAADRATVMERNEGPAEVIRHVLYGYFSQKSGLLIYLEDSHLTRVLVQQQQQREEEEDEQQPAAGRRENGSDHPSVSGAVYWETTIGSSIGDYRDVDGLLIAHQGRTVATVFRFGEVSTQHCRTTMEETWAIHDVVFGVPGLSPDSFIPPADVWDESTHYSSH</sequence>
<feature type="region of interest" description="Disordered" evidence="1">
    <location>
        <begin position="358"/>
        <end position="387"/>
    </location>
</feature>
<reference evidence="3" key="2">
    <citation type="submission" date="2025-08" db="UniProtKB">
        <authorList>
            <consortium name="RefSeq"/>
        </authorList>
    </citation>
    <scope>IDENTIFICATION</scope>
    <source>
        <tissue evidence="3">Leaves</tissue>
    </source>
</reference>
<dbReference type="InterPro" id="IPR006873">
    <property type="entry name" value="DUF620"/>
</dbReference>
<evidence type="ECO:0000313" key="2">
    <source>
        <dbReference type="Proteomes" id="UP001652660"/>
    </source>
</evidence>
<dbReference type="GeneID" id="113690468"/>
<dbReference type="Proteomes" id="UP001652660">
    <property type="component" value="Chromosome 7e"/>
</dbReference>
<dbReference type="PANTHER" id="PTHR31300">
    <property type="entry name" value="LIPASE"/>
    <property type="match status" value="1"/>
</dbReference>
<reference evidence="2" key="1">
    <citation type="journal article" date="2025" name="Foods">
        <title>Unveiling the Microbial Signatures of Arabica Coffee Cherries: Insights into Ripeness Specific Diversity, Functional Traits, and Implications for Quality and Safety.</title>
        <authorList>
            <consortium name="RefSeq"/>
            <person name="Tenea G.N."/>
            <person name="Cifuentes V."/>
            <person name="Reyes P."/>
            <person name="Cevallos-Vallejos M."/>
        </authorList>
    </citation>
    <scope>NUCLEOTIDE SEQUENCE [LARGE SCALE GENOMIC DNA]</scope>
</reference>
<proteinExistence type="predicted"/>
<name>A0A6P6SFB9_COFAR</name>
<evidence type="ECO:0000256" key="1">
    <source>
        <dbReference type="SAM" id="MobiDB-lite"/>
    </source>
</evidence>
<dbReference type="PANTHER" id="PTHR31300:SF34">
    <property type="entry name" value="PLANT_T8K14-16 PROTEIN"/>
    <property type="match status" value="1"/>
</dbReference>
<protein>
    <submittedName>
        <fullName evidence="3">Uncharacterized protein</fullName>
    </submittedName>
</protein>
<keyword evidence="2" id="KW-1185">Reference proteome</keyword>
<dbReference type="OrthoDB" id="1863180at2759"/>
<organism evidence="2 3">
    <name type="scientific">Coffea arabica</name>
    <name type="common">Arabian coffee</name>
    <dbReference type="NCBI Taxonomy" id="13443"/>
    <lineage>
        <taxon>Eukaryota</taxon>
        <taxon>Viridiplantae</taxon>
        <taxon>Streptophyta</taxon>
        <taxon>Embryophyta</taxon>
        <taxon>Tracheophyta</taxon>
        <taxon>Spermatophyta</taxon>
        <taxon>Magnoliopsida</taxon>
        <taxon>eudicotyledons</taxon>
        <taxon>Gunneridae</taxon>
        <taxon>Pentapetalae</taxon>
        <taxon>asterids</taxon>
        <taxon>lamiids</taxon>
        <taxon>Gentianales</taxon>
        <taxon>Rubiaceae</taxon>
        <taxon>Ixoroideae</taxon>
        <taxon>Gardenieae complex</taxon>
        <taxon>Bertiereae - Coffeeae clade</taxon>
        <taxon>Coffeeae</taxon>
        <taxon>Coffea</taxon>
    </lineage>
</organism>
<evidence type="ECO:0000313" key="3">
    <source>
        <dbReference type="RefSeq" id="XP_027064182.1"/>
    </source>
</evidence>
<dbReference type="Pfam" id="PF04788">
    <property type="entry name" value="DUF620"/>
    <property type="match status" value="2"/>
</dbReference>
<dbReference type="AlphaFoldDB" id="A0A6P6SFB9"/>
<accession>A0A6P6SFB9</accession>